<feature type="transmembrane region" description="Helical" evidence="8">
    <location>
        <begin position="227"/>
        <end position="253"/>
    </location>
</feature>
<evidence type="ECO:0000256" key="5">
    <source>
        <dbReference type="ARBA" id="ARBA00022692"/>
    </source>
</evidence>
<keyword evidence="7 8" id="KW-0472">Membrane</keyword>
<dbReference type="PROSITE" id="PS50928">
    <property type="entry name" value="ABC_TM1"/>
    <property type="match status" value="2"/>
</dbReference>
<feature type="transmembrane region" description="Helical" evidence="8">
    <location>
        <begin position="504"/>
        <end position="525"/>
    </location>
</feature>
<dbReference type="AlphaFoldDB" id="A0A6J6UC57"/>
<evidence type="ECO:0000256" key="4">
    <source>
        <dbReference type="ARBA" id="ARBA00022519"/>
    </source>
</evidence>
<name>A0A6J6UC57_9ZZZZ</name>
<keyword evidence="5 8" id="KW-0812">Transmembrane</keyword>
<feature type="transmembrane region" description="Helical" evidence="8">
    <location>
        <begin position="446"/>
        <end position="469"/>
    </location>
</feature>
<feature type="transmembrane region" description="Helical" evidence="8">
    <location>
        <begin position="338"/>
        <end position="360"/>
    </location>
</feature>
<keyword evidence="2" id="KW-0813">Transport</keyword>
<evidence type="ECO:0000256" key="8">
    <source>
        <dbReference type="SAM" id="Phobius"/>
    </source>
</evidence>
<dbReference type="GO" id="GO:0055085">
    <property type="term" value="P:transmembrane transport"/>
    <property type="evidence" value="ECO:0007669"/>
    <property type="project" value="InterPro"/>
</dbReference>
<dbReference type="Gene3D" id="1.10.3720.10">
    <property type="entry name" value="MetI-like"/>
    <property type="match status" value="2"/>
</dbReference>
<dbReference type="InterPro" id="IPR035906">
    <property type="entry name" value="MetI-like_sf"/>
</dbReference>
<dbReference type="SUPFAM" id="SSF161098">
    <property type="entry name" value="MetI-like"/>
    <property type="match status" value="2"/>
</dbReference>
<feature type="transmembrane region" description="Helical" evidence="8">
    <location>
        <begin position="186"/>
        <end position="207"/>
    </location>
</feature>
<dbReference type="InterPro" id="IPR000515">
    <property type="entry name" value="MetI-like"/>
</dbReference>
<feature type="domain" description="ABC transmembrane type-1" evidence="9">
    <location>
        <begin position="334"/>
        <end position="525"/>
    </location>
</feature>
<gene>
    <name evidence="10" type="ORF">UFOPK2810_01147</name>
</gene>
<evidence type="ECO:0000256" key="7">
    <source>
        <dbReference type="ARBA" id="ARBA00023136"/>
    </source>
</evidence>
<evidence type="ECO:0000313" key="10">
    <source>
        <dbReference type="EMBL" id="CAB4757340.1"/>
    </source>
</evidence>
<evidence type="ECO:0000259" key="9">
    <source>
        <dbReference type="PROSITE" id="PS50928"/>
    </source>
</evidence>
<feature type="transmembrane region" description="Helical" evidence="8">
    <location>
        <begin position="129"/>
        <end position="149"/>
    </location>
</feature>
<protein>
    <submittedName>
        <fullName evidence="10">Unannotated protein</fullName>
    </submittedName>
</protein>
<feature type="transmembrane region" description="Helical" evidence="8">
    <location>
        <begin position="367"/>
        <end position="391"/>
    </location>
</feature>
<feature type="transmembrane region" description="Helical" evidence="8">
    <location>
        <begin position="96"/>
        <end position="117"/>
    </location>
</feature>
<accession>A0A6J6UC57</accession>
<evidence type="ECO:0000256" key="3">
    <source>
        <dbReference type="ARBA" id="ARBA00022475"/>
    </source>
</evidence>
<feature type="transmembrane region" description="Helical" evidence="8">
    <location>
        <begin position="61"/>
        <end position="84"/>
    </location>
</feature>
<evidence type="ECO:0000256" key="6">
    <source>
        <dbReference type="ARBA" id="ARBA00022989"/>
    </source>
</evidence>
<feature type="transmembrane region" description="Helical" evidence="8">
    <location>
        <begin position="20"/>
        <end position="41"/>
    </location>
</feature>
<sequence>MARRVGRGDGTLKTAPWLRWIWLGPAAFLLVFLAVPLAALASRVWDPESVARLLDGPTWRIAALACVQAGLSTVLALAIGLPIAAVVSRYRFRGRALAQALVTVPFVLPTVVVALAFRSLFGPSAPQGLAVVIVAHAYINLAVVVRIVGARWSQHDDRYETVACTLGATRLRAFVTVTIPMLRASIASSAGVVFIFSFTSLGIVLVLGDSTTRTLESQVLRQTSVLLDFPGAIATAVIQLLLVCTVLAIGAIVTRRAPTERPLPPTLRPLPRNALGRVSVLAVAGIACALVLAPVLALVLASFTSNGALTFDWWRSLGSIDAGTTRIGSPLSALATSLAFAAIAGTIASLIGAMAAISLITHRVGRITALAAIVPLGVSAATLGLGTLLAFGRPPFDLRATGLLVPLAHSLVAVPLVVAVVAPALRAADPRTQIVAASLGAHPTRAFATAYGPILRVVMLAAGGLAAAVSLGEFGAASFLARAGDPTVPIQIVRLLGRPGPQSYGVAASLAVVLVILTLALVLVIDRAGRGWRQSSGRTSEAGLA</sequence>
<organism evidence="10">
    <name type="scientific">freshwater metagenome</name>
    <dbReference type="NCBI Taxonomy" id="449393"/>
    <lineage>
        <taxon>unclassified sequences</taxon>
        <taxon>metagenomes</taxon>
        <taxon>ecological metagenomes</taxon>
    </lineage>
</organism>
<dbReference type="PANTHER" id="PTHR43357">
    <property type="entry name" value="INNER MEMBRANE ABC TRANSPORTER PERMEASE PROTEIN YDCV"/>
    <property type="match status" value="1"/>
</dbReference>
<keyword evidence="6 8" id="KW-1133">Transmembrane helix</keyword>
<dbReference type="GO" id="GO:0005886">
    <property type="term" value="C:plasma membrane"/>
    <property type="evidence" value="ECO:0007669"/>
    <property type="project" value="UniProtKB-SubCell"/>
</dbReference>
<proteinExistence type="predicted"/>
<evidence type="ECO:0000256" key="1">
    <source>
        <dbReference type="ARBA" id="ARBA00004429"/>
    </source>
</evidence>
<comment type="subcellular location">
    <subcellularLocation>
        <location evidence="1">Cell inner membrane</location>
        <topology evidence="1">Multi-pass membrane protein</topology>
    </subcellularLocation>
</comment>
<keyword evidence="4" id="KW-0997">Cell inner membrane</keyword>
<dbReference type="CDD" id="cd06261">
    <property type="entry name" value="TM_PBP2"/>
    <property type="match status" value="1"/>
</dbReference>
<feature type="transmembrane region" description="Helical" evidence="8">
    <location>
        <begin position="403"/>
        <end position="425"/>
    </location>
</feature>
<dbReference type="EMBL" id="CAEZYZ010000197">
    <property type="protein sequence ID" value="CAB4757340.1"/>
    <property type="molecule type" value="Genomic_DNA"/>
</dbReference>
<reference evidence="10" key="1">
    <citation type="submission" date="2020-05" db="EMBL/GenBank/DDBJ databases">
        <authorList>
            <person name="Chiriac C."/>
            <person name="Salcher M."/>
            <person name="Ghai R."/>
            <person name="Kavagutti S V."/>
        </authorList>
    </citation>
    <scope>NUCLEOTIDE SEQUENCE</scope>
</reference>
<keyword evidence="3" id="KW-1003">Cell membrane</keyword>
<dbReference type="PANTHER" id="PTHR43357:SF4">
    <property type="entry name" value="INNER MEMBRANE ABC TRANSPORTER PERMEASE PROTEIN YDCV"/>
    <property type="match status" value="1"/>
</dbReference>
<dbReference type="Pfam" id="PF00528">
    <property type="entry name" value="BPD_transp_1"/>
    <property type="match status" value="1"/>
</dbReference>
<feature type="transmembrane region" description="Helical" evidence="8">
    <location>
        <begin position="274"/>
        <end position="303"/>
    </location>
</feature>
<evidence type="ECO:0000256" key="2">
    <source>
        <dbReference type="ARBA" id="ARBA00022448"/>
    </source>
</evidence>
<feature type="domain" description="ABC transmembrane type-1" evidence="9">
    <location>
        <begin position="62"/>
        <end position="250"/>
    </location>
</feature>